<proteinExistence type="predicted"/>
<name>A0A916XX91_9HYPH</name>
<dbReference type="InterPro" id="IPR036390">
    <property type="entry name" value="WH_DNA-bd_sf"/>
</dbReference>
<evidence type="ECO:0000256" key="2">
    <source>
        <dbReference type="ARBA" id="ARBA00023125"/>
    </source>
</evidence>
<evidence type="ECO:0000256" key="1">
    <source>
        <dbReference type="ARBA" id="ARBA00023015"/>
    </source>
</evidence>
<dbReference type="CDD" id="cd07377">
    <property type="entry name" value="WHTH_GntR"/>
    <property type="match status" value="1"/>
</dbReference>
<dbReference type="SUPFAM" id="SSF46785">
    <property type="entry name" value="Winged helix' DNA-binding domain"/>
    <property type="match status" value="1"/>
</dbReference>
<evidence type="ECO:0000256" key="3">
    <source>
        <dbReference type="ARBA" id="ARBA00023163"/>
    </source>
</evidence>
<dbReference type="GO" id="GO:0003677">
    <property type="term" value="F:DNA binding"/>
    <property type="evidence" value="ECO:0007669"/>
    <property type="project" value="UniProtKB-KW"/>
</dbReference>
<dbReference type="Pfam" id="PF00392">
    <property type="entry name" value="GntR"/>
    <property type="match status" value="1"/>
</dbReference>
<keyword evidence="6" id="KW-1185">Reference proteome</keyword>
<dbReference type="Gene3D" id="1.20.120.530">
    <property type="entry name" value="GntR ligand-binding domain-like"/>
    <property type="match status" value="1"/>
</dbReference>
<dbReference type="SUPFAM" id="SSF48008">
    <property type="entry name" value="GntR ligand-binding domain-like"/>
    <property type="match status" value="1"/>
</dbReference>
<dbReference type="InterPro" id="IPR011711">
    <property type="entry name" value="GntR_C"/>
</dbReference>
<evidence type="ECO:0000259" key="4">
    <source>
        <dbReference type="PROSITE" id="PS50949"/>
    </source>
</evidence>
<dbReference type="EMBL" id="BMJJ01000004">
    <property type="protein sequence ID" value="GGD19421.1"/>
    <property type="molecule type" value="Genomic_DNA"/>
</dbReference>
<protein>
    <submittedName>
        <fullName evidence="5">GntR family transcriptional regulator</fullName>
    </submittedName>
</protein>
<dbReference type="PROSITE" id="PS50949">
    <property type="entry name" value="HTH_GNTR"/>
    <property type="match status" value="1"/>
</dbReference>
<comment type="caution">
    <text evidence="5">The sequence shown here is derived from an EMBL/GenBank/DDBJ whole genome shotgun (WGS) entry which is preliminary data.</text>
</comment>
<gene>
    <name evidence="5" type="ORF">GCM10011335_22920</name>
</gene>
<reference evidence="5" key="1">
    <citation type="journal article" date="2014" name="Int. J. Syst. Evol. Microbiol.">
        <title>Complete genome sequence of Corynebacterium casei LMG S-19264T (=DSM 44701T), isolated from a smear-ripened cheese.</title>
        <authorList>
            <consortium name="US DOE Joint Genome Institute (JGI-PGF)"/>
            <person name="Walter F."/>
            <person name="Albersmeier A."/>
            <person name="Kalinowski J."/>
            <person name="Ruckert C."/>
        </authorList>
    </citation>
    <scope>NUCLEOTIDE SEQUENCE</scope>
    <source>
        <strain evidence="5">CGMCC 1.15493</strain>
    </source>
</reference>
<dbReference type="PANTHER" id="PTHR43537">
    <property type="entry name" value="TRANSCRIPTIONAL REGULATOR, GNTR FAMILY"/>
    <property type="match status" value="1"/>
</dbReference>
<accession>A0A916XX91</accession>
<dbReference type="PANTHER" id="PTHR43537:SF5">
    <property type="entry name" value="UXU OPERON TRANSCRIPTIONAL REGULATOR"/>
    <property type="match status" value="1"/>
</dbReference>
<dbReference type="InterPro" id="IPR000524">
    <property type="entry name" value="Tscrpt_reg_HTH_GntR"/>
</dbReference>
<keyword evidence="3" id="KW-0804">Transcription</keyword>
<keyword evidence="1" id="KW-0805">Transcription regulation</keyword>
<feature type="domain" description="HTH gntR-type" evidence="4">
    <location>
        <begin position="8"/>
        <end position="75"/>
    </location>
</feature>
<keyword evidence="2" id="KW-0238">DNA-binding</keyword>
<dbReference type="AlphaFoldDB" id="A0A916XX91"/>
<reference evidence="5" key="2">
    <citation type="submission" date="2020-09" db="EMBL/GenBank/DDBJ databases">
        <authorList>
            <person name="Sun Q."/>
            <person name="Zhou Y."/>
        </authorList>
    </citation>
    <scope>NUCLEOTIDE SEQUENCE</scope>
    <source>
        <strain evidence="5">CGMCC 1.15493</strain>
    </source>
</reference>
<dbReference type="Gene3D" id="1.10.10.10">
    <property type="entry name" value="Winged helix-like DNA-binding domain superfamily/Winged helix DNA-binding domain"/>
    <property type="match status" value="1"/>
</dbReference>
<dbReference type="SMART" id="SM00345">
    <property type="entry name" value="HTH_GNTR"/>
    <property type="match status" value="1"/>
</dbReference>
<sequence>MSEEPVTSAGSERVYRSLRRQILRLDLKPGAELDESLVSSRYDVSRTPVREALIRLTAEGLVTSVRGRGARVASLDLQDLRAFFEGLDILQRSVTRLAALRREQADIDRLEAHMLAFEAGAALVDSEVINEVNFAFHAAIADAARSSFLSHSYQRSLVEGMRIGYVSFSEHSGLDQRLATHLESTIHDHRDMFAAIRERDADAAEQLAGAHVELFRKRVATAILSSDVTQRISAASRHSG</sequence>
<dbReference type="Pfam" id="PF07729">
    <property type="entry name" value="FCD"/>
    <property type="match status" value="1"/>
</dbReference>
<evidence type="ECO:0000313" key="5">
    <source>
        <dbReference type="EMBL" id="GGD19421.1"/>
    </source>
</evidence>
<dbReference type="GO" id="GO:0003700">
    <property type="term" value="F:DNA-binding transcription factor activity"/>
    <property type="evidence" value="ECO:0007669"/>
    <property type="project" value="InterPro"/>
</dbReference>
<dbReference type="InterPro" id="IPR036388">
    <property type="entry name" value="WH-like_DNA-bd_sf"/>
</dbReference>
<dbReference type="InterPro" id="IPR008920">
    <property type="entry name" value="TF_FadR/GntR_C"/>
</dbReference>
<dbReference type="SMART" id="SM00895">
    <property type="entry name" value="FCD"/>
    <property type="match status" value="1"/>
</dbReference>
<organism evidence="5 6">
    <name type="scientific">Aureimonas glaciei</name>
    <dbReference type="NCBI Taxonomy" id="1776957"/>
    <lineage>
        <taxon>Bacteria</taxon>
        <taxon>Pseudomonadati</taxon>
        <taxon>Pseudomonadota</taxon>
        <taxon>Alphaproteobacteria</taxon>
        <taxon>Hyphomicrobiales</taxon>
        <taxon>Aurantimonadaceae</taxon>
        <taxon>Aureimonas</taxon>
    </lineage>
</organism>
<dbReference type="Proteomes" id="UP000613160">
    <property type="component" value="Unassembled WGS sequence"/>
</dbReference>
<evidence type="ECO:0000313" key="6">
    <source>
        <dbReference type="Proteomes" id="UP000613160"/>
    </source>
</evidence>
<dbReference type="RefSeq" id="WP_188850722.1">
    <property type="nucleotide sequence ID" value="NZ_BMJJ01000004.1"/>
</dbReference>